<evidence type="ECO:0000313" key="2">
    <source>
        <dbReference type="EMBL" id="GMM53088.1"/>
    </source>
</evidence>
<name>A0AAV5RNR7_STABA</name>
<dbReference type="Gene3D" id="3.40.630.30">
    <property type="match status" value="1"/>
</dbReference>
<organism evidence="2 3">
    <name type="scientific">Starmerella bacillaris</name>
    <name type="common">Yeast</name>
    <name type="synonym">Candida zemplinina</name>
    <dbReference type="NCBI Taxonomy" id="1247836"/>
    <lineage>
        <taxon>Eukaryota</taxon>
        <taxon>Fungi</taxon>
        <taxon>Dikarya</taxon>
        <taxon>Ascomycota</taxon>
        <taxon>Saccharomycotina</taxon>
        <taxon>Dipodascomycetes</taxon>
        <taxon>Dipodascales</taxon>
        <taxon>Trichomonascaceae</taxon>
        <taxon>Starmerella</taxon>
    </lineage>
</organism>
<accession>A0AAV5RNR7</accession>
<sequence>MADYTLEVVTRKDISYEKSKVYARISCDAFRNDLIAKAFTTVDNSLADDEIPSIYNYEKLRHKVNIFERNVENSARGIHELLLGEDRARLFFLKRNSEYVAASFFMLPKYAAPKTRLSFFEWIKYLYLKSYYWFTSKKDTFDYSGFIGELIWAKHHTGIGNDKETLNVIKNAKPETLEATGYPMDDAYSLCIFTVKSEEHGKGVGKVFMNKIIEHIKSIAIPPPDFGPEAKAKFILQSVPTARGFYDKLGFRCCGTASHVVNGIALDHSTYFKNL</sequence>
<evidence type="ECO:0000259" key="1">
    <source>
        <dbReference type="Pfam" id="PF13673"/>
    </source>
</evidence>
<feature type="domain" description="N-acetyltransferase" evidence="1">
    <location>
        <begin position="186"/>
        <end position="265"/>
    </location>
</feature>
<dbReference type="AlphaFoldDB" id="A0AAV5RNR7"/>
<evidence type="ECO:0000313" key="3">
    <source>
        <dbReference type="Proteomes" id="UP001362899"/>
    </source>
</evidence>
<comment type="caution">
    <text evidence="2">The sequence shown here is derived from an EMBL/GenBank/DDBJ whole genome shotgun (WGS) entry which is preliminary data.</text>
</comment>
<dbReference type="GO" id="GO:0016747">
    <property type="term" value="F:acyltransferase activity, transferring groups other than amino-acyl groups"/>
    <property type="evidence" value="ECO:0007669"/>
    <property type="project" value="InterPro"/>
</dbReference>
<keyword evidence="3" id="KW-1185">Reference proteome</keyword>
<proteinExistence type="predicted"/>
<dbReference type="Pfam" id="PF13673">
    <property type="entry name" value="Acetyltransf_10"/>
    <property type="match status" value="1"/>
</dbReference>
<dbReference type="EMBL" id="BTGC01000008">
    <property type="protein sequence ID" value="GMM53088.1"/>
    <property type="molecule type" value="Genomic_DNA"/>
</dbReference>
<dbReference type="SUPFAM" id="SSF55729">
    <property type="entry name" value="Acyl-CoA N-acyltransferases (Nat)"/>
    <property type="match status" value="1"/>
</dbReference>
<dbReference type="InterPro" id="IPR000182">
    <property type="entry name" value="GNAT_dom"/>
</dbReference>
<reference evidence="2 3" key="1">
    <citation type="journal article" date="2023" name="Elife">
        <title>Identification of key yeast species and microbe-microbe interactions impacting larval growth of Drosophila in the wild.</title>
        <authorList>
            <person name="Mure A."/>
            <person name="Sugiura Y."/>
            <person name="Maeda R."/>
            <person name="Honda K."/>
            <person name="Sakurai N."/>
            <person name="Takahashi Y."/>
            <person name="Watada M."/>
            <person name="Katoh T."/>
            <person name="Gotoh A."/>
            <person name="Gotoh Y."/>
            <person name="Taniguchi I."/>
            <person name="Nakamura K."/>
            <person name="Hayashi T."/>
            <person name="Katayama T."/>
            <person name="Uemura T."/>
            <person name="Hattori Y."/>
        </authorList>
    </citation>
    <scope>NUCLEOTIDE SEQUENCE [LARGE SCALE GENOMIC DNA]</scope>
    <source>
        <strain evidence="2 3">SB-73</strain>
    </source>
</reference>
<protein>
    <recommendedName>
        <fullName evidence="1">N-acetyltransferase domain-containing protein</fullName>
    </recommendedName>
</protein>
<gene>
    <name evidence="2" type="ORF">DASB73_040510</name>
</gene>
<dbReference type="Proteomes" id="UP001362899">
    <property type="component" value="Unassembled WGS sequence"/>
</dbReference>
<dbReference type="InterPro" id="IPR016181">
    <property type="entry name" value="Acyl_CoA_acyltransferase"/>
</dbReference>